<gene>
    <name evidence="2" type="ORF">DWB85_15395</name>
</gene>
<evidence type="ECO:0000313" key="3">
    <source>
        <dbReference type="Proteomes" id="UP000265509"/>
    </source>
</evidence>
<keyword evidence="3" id="KW-1185">Reference proteome</keyword>
<comment type="caution">
    <text evidence="2">The sequence shown here is derived from an EMBL/GenBank/DDBJ whole genome shotgun (WGS) entry which is preliminary data.</text>
</comment>
<dbReference type="EMBL" id="QRAN01000018">
    <property type="protein sequence ID" value="RLQ20949.1"/>
    <property type="molecule type" value="Genomic_DNA"/>
</dbReference>
<dbReference type="Proteomes" id="UP000265509">
    <property type="component" value="Unassembled WGS sequence"/>
</dbReference>
<evidence type="ECO:0000256" key="1">
    <source>
        <dbReference type="SAM" id="MobiDB-lite"/>
    </source>
</evidence>
<evidence type="ECO:0000313" key="2">
    <source>
        <dbReference type="EMBL" id="RLQ20949.1"/>
    </source>
</evidence>
<dbReference type="AlphaFoldDB" id="A0A3L7DWK8"/>
<protein>
    <submittedName>
        <fullName evidence="2">Uncharacterized protein</fullName>
    </submittedName>
</protein>
<reference evidence="2 3" key="1">
    <citation type="submission" date="2018-07" db="EMBL/GenBank/DDBJ databases">
        <title>Halioglobus sp. genome submission.</title>
        <authorList>
            <person name="Ye M.-Q."/>
            <person name="Du Z.-J."/>
        </authorList>
    </citation>
    <scope>NUCLEOTIDE SEQUENCE [LARGE SCALE GENOMIC DNA]</scope>
    <source>
        <strain evidence="2 3">U0301</strain>
    </source>
</reference>
<accession>A0A3L7DWK8</accession>
<sequence>MEQHSNAIALRQLGYASTTAVFDHQALEQWLADPYVSADIRFPDVAPVLAEWLATGCEATPASLSARLWQTRGPARMPAPQPGGAGRRLPAVP</sequence>
<organism evidence="2 3">
    <name type="scientific">Seongchinamella sediminis</name>
    <dbReference type="NCBI Taxonomy" id="2283635"/>
    <lineage>
        <taxon>Bacteria</taxon>
        <taxon>Pseudomonadati</taxon>
        <taxon>Pseudomonadota</taxon>
        <taxon>Gammaproteobacteria</taxon>
        <taxon>Cellvibrionales</taxon>
        <taxon>Halieaceae</taxon>
        <taxon>Seongchinamella</taxon>
    </lineage>
</organism>
<dbReference type="RefSeq" id="WP_117956360.1">
    <property type="nucleotide sequence ID" value="NZ_QRAN01000018.1"/>
</dbReference>
<feature type="region of interest" description="Disordered" evidence="1">
    <location>
        <begin position="72"/>
        <end position="93"/>
    </location>
</feature>
<name>A0A3L7DWK8_9GAMM</name>
<proteinExistence type="predicted"/>